<dbReference type="AlphaFoldDB" id="A0A9W8NR22"/>
<dbReference type="InterPro" id="IPR003615">
    <property type="entry name" value="HNH_nuc"/>
</dbReference>
<dbReference type="Proteomes" id="UP001142393">
    <property type="component" value="Unassembled WGS sequence"/>
</dbReference>
<comment type="caution">
    <text evidence="2">The sequence shown here is derived from an EMBL/GenBank/DDBJ whole genome shotgun (WGS) entry which is preliminary data.</text>
</comment>
<evidence type="ECO:0000313" key="2">
    <source>
        <dbReference type="EMBL" id="KAJ3739124.1"/>
    </source>
</evidence>
<feature type="domain" description="HNH nuclease" evidence="1">
    <location>
        <begin position="163"/>
        <end position="252"/>
    </location>
</feature>
<dbReference type="EMBL" id="MU802157">
    <property type="protein sequence ID" value="KAJ3980796.1"/>
    <property type="molecule type" value="Genomic_DNA"/>
</dbReference>
<name>A0A9W8NR22_9AGAR</name>
<evidence type="ECO:0000313" key="3">
    <source>
        <dbReference type="EMBL" id="KAJ3980796.1"/>
    </source>
</evidence>
<reference evidence="2 4" key="3">
    <citation type="journal article" date="2023" name="Proc. Natl. Acad. Sci. U.S.A.">
        <title>A global phylogenomic analysis of the shiitake genus Lentinula.</title>
        <authorList>
            <person name="Sierra-Patev S."/>
            <person name="Min B."/>
            <person name="Naranjo-Ortiz M."/>
            <person name="Looney B."/>
            <person name="Konkel Z."/>
            <person name="Slot J.C."/>
            <person name="Sakamoto Y."/>
            <person name="Steenwyk J.L."/>
            <person name="Rokas A."/>
            <person name="Carro J."/>
            <person name="Camarero S."/>
            <person name="Ferreira P."/>
            <person name="Molpeceres G."/>
            <person name="Ruiz-Duenas F.J."/>
            <person name="Serrano A."/>
            <person name="Henrissat B."/>
            <person name="Drula E."/>
            <person name="Hughes K.W."/>
            <person name="Mata J.L."/>
            <person name="Ishikawa N.K."/>
            <person name="Vargas-Isla R."/>
            <person name="Ushijima S."/>
            <person name="Smith C.A."/>
            <person name="Donoghue J."/>
            <person name="Ahrendt S."/>
            <person name="Andreopoulos W."/>
            <person name="He G."/>
            <person name="LaButti K."/>
            <person name="Lipzen A."/>
            <person name="Ng V."/>
            <person name="Riley R."/>
            <person name="Sandor L."/>
            <person name="Barry K."/>
            <person name="Martinez A.T."/>
            <person name="Xiao Y."/>
            <person name="Gibbons J.G."/>
            <person name="Terashima K."/>
            <person name="Grigoriev I.V."/>
            <person name="Hibbett D."/>
        </authorList>
    </citation>
    <scope>NUCLEOTIDE SEQUENCE [LARGE SCALE GENOMIC DNA]</scope>
    <source>
        <strain evidence="2 4">TFB7810</strain>
    </source>
</reference>
<evidence type="ECO:0000313" key="4">
    <source>
        <dbReference type="Proteomes" id="UP001142393"/>
    </source>
</evidence>
<dbReference type="Pfam" id="PF13391">
    <property type="entry name" value="HNH_2"/>
    <property type="match status" value="1"/>
</dbReference>
<reference evidence="2" key="2">
    <citation type="submission" date="2022-08" db="EMBL/GenBank/DDBJ databases">
        <authorList>
            <consortium name="DOE Joint Genome Institute"/>
            <person name="Min B."/>
            <person name="Sierra-Patev S."/>
            <person name="Naranjo-Ortiz M."/>
            <person name="Looney B."/>
            <person name="Konkel Z."/>
            <person name="Slot J.C."/>
            <person name="Sakamoto Y."/>
            <person name="Steenwyk J.L."/>
            <person name="Rokas A."/>
            <person name="Carro J."/>
            <person name="Camarero S."/>
            <person name="Ferreira P."/>
            <person name="Molpeceres G."/>
            <person name="Ruiz-duenas F.J."/>
            <person name="Serrano A."/>
            <person name="Henrissat B."/>
            <person name="Drula E."/>
            <person name="Hughes K.W."/>
            <person name="Mata J.L."/>
            <person name="Ishikawa N.K."/>
            <person name="Vargas-Isla R."/>
            <person name="Ushijima S."/>
            <person name="Smith C.A."/>
            <person name="Ahrendt S."/>
            <person name="Andreopoulos W."/>
            <person name="He G."/>
            <person name="LaButti K."/>
            <person name="Lipzen A."/>
            <person name="Ng V."/>
            <person name="Riley R."/>
            <person name="Sandor L."/>
            <person name="Barry K."/>
            <person name="Martinez A.T."/>
            <person name="Xiao Y."/>
            <person name="Gibbons J.G."/>
            <person name="Terashima K."/>
            <person name="Hibbett D.S."/>
            <person name="Grigoriev I.V."/>
        </authorList>
    </citation>
    <scope>NUCLEOTIDE SEQUENCE</scope>
    <source>
        <strain evidence="2">TFB7810</strain>
    </source>
</reference>
<dbReference type="EMBL" id="JANVFU010000020">
    <property type="protein sequence ID" value="KAJ3739124.1"/>
    <property type="molecule type" value="Genomic_DNA"/>
</dbReference>
<keyword evidence="4" id="KW-1185">Reference proteome</keyword>
<evidence type="ECO:0000259" key="1">
    <source>
        <dbReference type="Pfam" id="PF13391"/>
    </source>
</evidence>
<proteinExistence type="predicted"/>
<protein>
    <recommendedName>
        <fullName evidence="1">HNH nuclease domain-containing protein</fullName>
    </recommendedName>
</protein>
<gene>
    <name evidence="2" type="ORF">DFH05DRAFT_1515661</name>
    <name evidence="3" type="ORF">F5890DRAFT_1539538</name>
</gene>
<accession>A0AA38PSH1</accession>
<reference evidence="3" key="1">
    <citation type="submission" date="2022-08" db="EMBL/GenBank/DDBJ databases">
        <authorList>
            <consortium name="DOE Joint Genome Institute"/>
            <person name="Min B."/>
            <person name="Riley R."/>
            <person name="Sierra-Patev S."/>
            <person name="Naranjo-Ortiz M."/>
            <person name="Looney B."/>
            <person name="Konkel Z."/>
            <person name="Slot J.C."/>
            <person name="Sakamoto Y."/>
            <person name="Steenwyk J.L."/>
            <person name="Rokas A."/>
            <person name="Carro J."/>
            <person name="Camarero S."/>
            <person name="Ferreira P."/>
            <person name="Molpeceres G."/>
            <person name="Ruiz-Duenas F.J."/>
            <person name="Serrano A."/>
            <person name="Henrissat B."/>
            <person name="Drula E."/>
            <person name="Hughes K.W."/>
            <person name="Mata J.L."/>
            <person name="Ishikawa N.K."/>
            <person name="Vargas-Isla R."/>
            <person name="Ushijima S."/>
            <person name="Smith C.A."/>
            <person name="Ahrendt S."/>
            <person name="Andreopoulos W."/>
            <person name="He G."/>
            <person name="Labutti K."/>
            <person name="Lipzen A."/>
            <person name="Ng V."/>
            <person name="Sandor L."/>
            <person name="Barry K."/>
            <person name="Martinez A.T."/>
            <person name="Xiao Y."/>
            <person name="Gibbons J.G."/>
            <person name="Terashima K."/>
            <person name="Hibbett D.S."/>
            <person name="Grigoriev I.V."/>
        </authorList>
    </citation>
    <scope>NUCLEOTIDE SEQUENCE</scope>
    <source>
        <strain evidence="3">TFB7829</strain>
    </source>
</reference>
<dbReference type="Proteomes" id="UP001163850">
    <property type="component" value="Unassembled WGS sequence"/>
</dbReference>
<sequence>MIIQGLKSGPLPEAKQIEHFFLSSGHRSAYNIVQTKEREVLKNPLVNPSQQQREGYQDTLVNLRVIGYLFLFLPGPNHRALADVFSSVVSAEDTDLATLGEIYKKCFVRAFYKYRKTPAFIPSHPSRPSFDQRVDKIRETLYEAPKDYSDSKFKALIRDNFRCMISGVYEEEYQHQFPEDEVDTALSTEMAHVIPEGNYFGLDKPNKEKYAASILAVFDRFGFIIEKFDVHSLTNVMTMIQPIHNSFDRLRLWLESTDKLNEYKVVVVNRKHAFVPEKPITFKSTDPRLPLPDPQALELHAAACKVAHLSGAAEQFEKYSRDFESTYVLAEDGGSSAVLEHAFFKAGLIEVGA</sequence>
<accession>A0A9W8NR22</accession>
<organism evidence="2 4">
    <name type="scientific">Lentinula detonsa</name>
    <dbReference type="NCBI Taxonomy" id="2804962"/>
    <lineage>
        <taxon>Eukaryota</taxon>
        <taxon>Fungi</taxon>
        <taxon>Dikarya</taxon>
        <taxon>Basidiomycota</taxon>
        <taxon>Agaricomycotina</taxon>
        <taxon>Agaricomycetes</taxon>
        <taxon>Agaricomycetidae</taxon>
        <taxon>Agaricales</taxon>
        <taxon>Marasmiineae</taxon>
        <taxon>Omphalotaceae</taxon>
        <taxon>Lentinula</taxon>
    </lineage>
</organism>